<dbReference type="EMBL" id="JAPVER010000020">
    <property type="protein sequence ID" value="MCZ3365295.1"/>
    <property type="molecule type" value="Genomic_DNA"/>
</dbReference>
<evidence type="ECO:0000313" key="2">
    <source>
        <dbReference type="EMBL" id="MCZ3365295.1"/>
    </source>
</evidence>
<reference evidence="3" key="1">
    <citation type="submission" date="2022-12" db="EMBL/GenBank/DDBJ databases">
        <title>Reclassification of two methanogenic archaea species isolated from the Kolyma lowland permafrost.</title>
        <authorList>
            <person name="Trubitsyn V.E."/>
            <person name="Rivkina E.M."/>
            <person name="Shcherbakova V.A."/>
        </authorList>
    </citation>
    <scope>NUCLEOTIDE SEQUENCE</scope>
    <source>
        <strain evidence="2">M2</strain>
        <strain evidence="3">MK4</strain>
    </source>
</reference>
<keyword evidence="1" id="KW-0812">Transmembrane</keyword>
<comment type="caution">
    <text evidence="3">The sequence shown here is derived from an EMBL/GenBank/DDBJ whole genome shotgun (WGS) entry which is preliminary data.</text>
</comment>
<organism evidence="3">
    <name type="scientific">Methanobacterium veterum</name>
    <dbReference type="NCBI Taxonomy" id="408577"/>
    <lineage>
        <taxon>Archaea</taxon>
        <taxon>Methanobacteriati</taxon>
        <taxon>Methanobacteriota</taxon>
        <taxon>Methanomada group</taxon>
        <taxon>Methanobacteria</taxon>
        <taxon>Methanobacteriales</taxon>
        <taxon>Methanobacteriaceae</taxon>
        <taxon>Methanobacterium</taxon>
    </lineage>
</organism>
<sequence length="60" mass="6818">MKIVEGLKNYFSDKRNRIVHATVGISAMIGMLFNVIGLYDRLALFAVAIGFNVLRMRYLP</sequence>
<dbReference type="EMBL" id="JAPVES010000030">
    <property type="protein sequence ID" value="MCZ3373046.1"/>
    <property type="molecule type" value="Genomic_DNA"/>
</dbReference>
<dbReference type="Proteomes" id="UP001074446">
    <property type="component" value="Unassembled WGS sequence"/>
</dbReference>
<evidence type="ECO:0000313" key="4">
    <source>
        <dbReference type="Proteomes" id="UP001068021"/>
    </source>
</evidence>
<proteinExistence type="predicted"/>
<feature type="transmembrane region" description="Helical" evidence="1">
    <location>
        <begin position="18"/>
        <end position="36"/>
    </location>
</feature>
<dbReference type="RefSeq" id="WP_048081443.1">
    <property type="nucleotide sequence ID" value="NZ_JAPVER010000020.1"/>
</dbReference>
<name>A0A9E5A5N7_9EURY</name>
<keyword evidence="4" id="KW-1185">Reference proteome</keyword>
<protein>
    <submittedName>
        <fullName evidence="3">Uncharacterized protein</fullName>
    </submittedName>
</protein>
<dbReference type="Proteomes" id="UP001068021">
    <property type="component" value="Unassembled WGS sequence"/>
</dbReference>
<accession>A0A9E5A5N7</accession>
<gene>
    <name evidence="3" type="ORF">O3H35_10425</name>
    <name evidence="2" type="ORF">O3H54_05325</name>
</gene>
<dbReference type="AlphaFoldDB" id="A0A9E5A5N7"/>
<keyword evidence="1" id="KW-1133">Transmembrane helix</keyword>
<keyword evidence="1" id="KW-0472">Membrane</keyword>
<evidence type="ECO:0000313" key="3">
    <source>
        <dbReference type="EMBL" id="MCZ3373046.1"/>
    </source>
</evidence>
<evidence type="ECO:0000256" key="1">
    <source>
        <dbReference type="SAM" id="Phobius"/>
    </source>
</evidence>